<proteinExistence type="predicted"/>
<dbReference type="InterPro" id="IPR050471">
    <property type="entry name" value="AB_hydrolase"/>
</dbReference>
<keyword evidence="2" id="KW-0378">Hydrolase</keyword>
<dbReference type="InterPro" id="IPR029058">
    <property type="entry name" value="AB_hydrolase_fold"/>
</dbReference>
<accession>A0A937USG4</accession>
<dbReference type="SUPFAM" id="SSF53474">
    <property type="entry name" value="alpha/beta-Hydrolases"/>
    <property type="match status" value="1"/>
</dbReference>
<dbReference type="PANTHER" id="PTHR43433">
    <property type="entry name" value="HYDROLASE, ALPHA/BETA FOLD FAMILY PROTEIN"/>
    <property type="match status" value="1"/>
</dbReference>
<organism evidence="2 3">
    <name type="scientific">Frankia nepalensis</name>
    <dbReference type="NCBI Taxonomy" id="1836974"/>
    <lineage>
        <taxon>Bacteria</taxon>
        <taxon>Bacillati</taxon>
        <taxon>Actinomycetota</taxon>
        <taxon>Actinomycetes</taxon>
        <taxon>Frankiales</taxon>
        <taxon>Frankiaceae</taxon>
        <taxon>Frankia</taxon>
    </lineage>
</organism>
<dbReference type="EMBL" id="JAEACQ010000245">
    <property type="protein sequence ID" value="MBL7630240.1"/>
    <property type="molecule type" value="Genomic_DNA"/>
</dbReference>
<evidence type="ECO:0000259" key="1">
    <source>
        <dbReference type="Pfam" id="PF12697"/>
    </source>
</evidence>
<keyword evidence="3" id="KW-1185">Reference proteome</keyword>
<dbReference type="GO" id="GO:0016787">
    <property type="term" value="F:hydrolase activity"/>
    <property type="evidence" value="ECO:0007669"/>
    <property type="project" value="UniProtKB-KW"/>
</dbReference>
<feature type="domain" description="AB hydrolase-1" evidence="1">
    <location>
        <begin position="52"/>
        <end position="263"/>
    </location>
</feature>
<protein>
    <submittedName>
        <fullName evidence="2">Alpha/beta fold hydrolase</fullName>
    </submittedName>
</protein>
<dbReference type="AlphaFoldDB" id="A0A937USG4"/>
<evidence type="ECO:0000313" key="2">
    <source>
        <dbReference type="EMBL" id="MBL7630240.1"/>
    </source>
</evidence>
<comment type="caution">
    <text evidence="2">The sequence shown here is derived from an EMBL/GenBank/DDBJ whole genome shotgun (WGS) entry which is preliminary data.</text>
</comment>
<dbReference type="InterPro" id="IPR000073">
    <property type="entry name" value="AB_hydrolase_1"/>
</dbReference>
<dbReference type="PANTHER" id="PTHR43433:SF3">
    <property type="entry name" value="NON-HEME CHLOROPEROXIDASE"/>
    <property type="match status" value="1"/>
</dbReference>
<reference evidence="2" key="1">
    <citation type="submission" date="2020-12" db="EMBL/GenBank/DDBJ databases">
        <title>Genomic characterization of non-nitrogen-fixing Frankia strains.</title>
        <authorList>
            <person name="Carlos-Shanley C."/>
            <person name="Guerra T."/>
            <person name="Hahn D."/>
        </authorList>
    </citation>
    <scope>NUCLEOTIDE SEQUENCE</scope>
    <source>
        <strain evidence="2">CN6</strain>
    </source>
</reference>
<gene>
    <name evidence="2" type="ORF">I7412_24365</name>
</gene>
<dbReference type="Proteomes" id="UP000604475">
    <property type="component" value="Unassembled WGS sequence"/>
</dbReference>
<name>A0A937USG4_9ACTN</name>
<dbReference type="Gene3D" id="3.40.50.1820">
    <property type="entry name" value="alpha/beta hydrolase"/>
    <property type="match status" value="1"/>
</dbReference>
<evidence type="ECO:0000313" key="3">
    <source>
        <dbReference type="Proteomes" id="UP000604475"/>
    </source>
</evidence>
<sequence length="298" mass="32015">MKRTSVREEDSGVLRRPPTVYRLLLTADAEILATAPLDPLPLVGSAGPPPAVVLVPGFSGTLDRPAVRSMAEGLRWHANVTMIETRGHGRSTGFCTFGDREVLDVDAAVGEARRRGDDQVVTVGVSMGGAAVLRHAALARTGTLVHGHRLRHRPDAVVTISATSRWFVRDTAPMRRIHWMAETALGRLVARVVFGVRIPSPPWPVLPADQPSGPVDLAGQVAPIPMLIVHGDLDEYFSLEHPRALAAAAGPTARLWVVPGFGHGEVGVVPGLVDRIGRYLPHLLDGHRHDSGFAMENI</sequence>
<dbReference type="Pfam" id="PF12697">
    <property type="entry name" value="Abhydrolase_6"/>
    <property type="match status" value="1"/>
</dbReference>